<reference evidence="14 16" key="1">
    <citation type="journal article" date="2017" name="Biosci Microbiota Food Health">
        <title>Genomic characterization reconfirms the taxonomic status of Lactobacillus parakefiri.</title>
        <authorList>
            <person name="Tanizawa Y."/>
            <person name="Kobayashi H."/>
            <person name="Kaminuma E."/>
            <person name="Sakamoto M."/>
            <person name="Ohkuma M."/>
            <person name="Nakamura Y."/>
            <person name="Arita M."/>
            <person name="Tohno M."/>
        </authorList>
    </citation>
    <scope>NUCLEOTIDE SEQUENCE [LARGE SCALE GENOMIC DNA]</scope>
    <source>
        <strain evidence="14 16">JCM 8573</strain>
    </source>
</reference>
<dbReference type="GO" id="GO:0004818">
    <property type="term" value="F:glutamate-tRNA ligase activity"/>
    <property type="evidence" value="ECO:0007669"/>
    <property type="project" value="UniProtKB-UniRule"/>
</dbReference>
<comment type="subcellular location">
    <subcellularLocation>
        <location evidence="1 11">Cytoplasm</location>
    </subcellularLocation>
</comment>
<dbReference type="InterPro" id="IPR045462">
    <property type="entry name" value="aa-tRNA-synth_I_cd-bd"/>
</dbReference>
<comment type="similarity">
    <text evidence="2 11">Belongs to the class-I aminoacyl-tRNA synthetase family. Glutamate--tRNA ligase type 1 subfamily.</text>
</comment>
<dbReference type="GO" id="GO:0005524">
    <property type="term" value="F:ATP binding"/>
    <property type="evidence" value="ECO:0007669"/>
    <property type="project" value="UniProtKB-UniRule"/>
</dbReference>
<keyword evidence="8 11" id="KW-0648">Protein biosynthesis</keyword>
<dbReference type="SUPFAM" id="SSF48163">
    <property type="entry name" value="An anticodon-binding domain of class I aminoacyl-tRNA synthetases"/>
    <property type="match status" value="1"/>
</dbReference>
<gene>
    <name evidence="14" type="primary">glnS_2</name>
    <name evidence="11" type="synonym">gltX</name>
    <name evidence="15" type="ORF">C5L28_000227</name>
    <name evidence="14" type="ORF">LPKJCM_02329</name>
</gene>
<evidence type="ECO:0000313" key="17">
    <source>
        <dbReference type="Proteomes" id="UP000294668"/>
    </source>
</evidence>
<evidence type="ECO:0000256" key="2">
    <source>
        <dbReference type="ARBA" id="ARBA00007894"/>
    </source>
</evidence>
<dbReference type="InterPro" id="IPR020751">
    <property type="entry name" value="aa-tRNA-synth_I_codon-bd_sub2"/>
</dbReference>
<comment type="caution">
    <text evidence="11">Lacks conserved residue(s) required for the propagation of feature annotation.</text>
</comment>
<evidence type="ECO:0000256" key="10">
    <source>
        <dbReference type="ARBA" id="ARBA00048351"/>
    </source>
</evidence>
<dbReference type="EMBL" id="BDGB01000146">
    <property type="protein sequence ID" value="GAW73187.1"/>
    <property type="molecule type" value="Genomic_DNA"/>
</dbReference>
<dbReference type="GO" id="GO:0008270">
    <property type="term" value="F:zinc ion binding"/>
    <property type="evidence" value="ECO:0007669"/>
    <property type="project" value="InterPro"/>
</dbReference>
<evidence type="ECO:0000256" key="4">
    <source>
        <dbReference type="ARBA" id="ARBA00022490"/>
    </source>
</evidence>
<dbReference type="AlphaFoldDB" id="A0A224V7R7"/>
<dbReference type="Pfam" id="PF19269">
    <property type="entry name" value="Anticodon_2"/>
    <property type="match status" value="1"/>
</dbReference>
<dbReference type="Proteomes" id="UP000294668">
    <property type="component" value="Unassembled WGS sequence"/>
</dbReference>
<sequence length="511" mass="58999">MNNEDNHKNVRVRYAPSPTGFLHIGNAQSALFNYLFARHFNGTMVLRIEDTDSKRNVPHGEESQKDNLKWLGIDWDEGADKPNPKYAPYRQSERTEIYSKYIEKLLKEGVAYKDYTTEDELEEMRNVQKAHGEAPHYDGRWYGRSVEDQEKAAASGLAPSVRLHLPPHYTYSWNDIAKGHVSFDSDNMGGDFIIQKSNGIPTYNFAVVVDDHLMDITHVLRGDDHIANTPKQIAIYEALGWTHPNFCHISLIYNPKTRKKLSKRDKDTLQFISEYKRQGYLSDAIFNFIAFLGWSPVGEDEIFSRDELIKRYDPDRMSKSPAYFNQDKLDWMNAEYIRKDTVDDLVDKITELINEGETEIAKKLQKLSLTNLREFIYQVTKIYQNESYKLTDIMKHIGFYANVCDQHMDLSKLDKLSKGDTLSVLNTLSDKIKKLKDSPDDEVDFKKMIDMVSAETGISGRKLYFPLNISFTGNQSAPQINEIMNLYSYSTILKLLNNSINYLQDSSVQYS</sequence>
<comment type="catalytic activity">
    <reaction evidence="10 11">
        <text>tRNA(Glu) + L-glutamate + ATP = L-glutamyl-tRNA(Glu) + AMP + diphosphate</text>
        <dbReference type="Rhea" id="RHEA:23540"/>
        <dbReference type="Rhea" id="RHEA-COMP:9663"/>
        <dbReference type="Rhea" id="RHEA-COMP:9680"/>
        <dbReference type="ChEBI" id="CHEBI:29985"/>
        <dbReference type="ChEBI" id="CHEBI:30616"/>
        <dbReference type="ChEBI" id="CHEBI:33019"/>
        <dbReference type="ChEBI" id="CHEBI:78442"/>
        <dbReference type="ChEBI" id="CHEBI:78520"/>
        <dbReference type="ChEBI" id="CHEBI:456215"/>
        <dbReference type="EC" id="6.1.1.17"/>
    </reaction>
</comment>
<feature type="short sequence motif" description="'KMSKS' region" evidence="11">
    <location>
        <begin position="260"/>
        <end position="264"/>
    </location>
</feature>
<dbReference type="Gene3D" id="1.10.10.350">
    <property type="match status" value="1"/>
</dbReference>
<feature type="binding site" evidence="11">
    <location>
        <position position="263"/>
    </location>
    <ligand>
        <name>ATP</name>
        <dbReference type="ChEBI" id="CHEBI:30616"/>
    </ligand>
</feature>
<dbReference type="InterPro" id="IPR008925">
    <property type="entry name" value="aa_tRNA-synth_I_cd-bd_sf"/>
</dbReference>
<dbReference type="CDD" id="cd00808">
    <property type="entry name" value="GluRS_core"/>
    <property type="match status" value="1"/>
</dbReference>
<comment type="caution">
    <text evidence="14">The sequence shown here is derived from an EMBL/GenBank/DDBJ whole genome shotgun (WGS) entry which is preliminary data.</text>
</comment>
<dbReference type="InterPro" id="IPR020058">
    <property type="entry name" value="Glu/Gln-tRNA-synth_Ib_cat-dom"/>
</dbReference>
<dbReference type="Proteomes" id="UP000214739">
    <property type="component" value="Unassembled WGS sequence"/>
</dbReference>
<dbReference type="SUPFAM" id="SSF52374">
    <property type="entry name" value="Nucleotidylyl transferase"/>
    <property type="match status" value="1"/>
</dbReference>
<keyword evidence="7 11" id="KW-0067">ATP-binding</keyword>
<keyword evidence="4 11" id="KW-0963">Cytoplasm</keyword>
<dbReference type="InterPro" id="IPR033910">
    <property type="entry name" value="GluRS_core"/>
</dbReference>
<proteinExistence type="inferred from homology"/>
<evidence type="ECO:0000313" key="16">
    <source>
        <dbReference type="Proteomes" id="UP000214739"/>
    </source>
</evidence>
<keyword evidence="17" id="KW-1185">Reference proteome</keyword>
<dbReference type="PROSITE" id="PS00178">
    <property type="entry name" value="AA_TRNA_LIGASE_I"/>
    <property type="match status" value="1"/>
</dbReference>
<dbReference type="Gene3D" id="3.40.50.620">
    <property type="entry name" value="HUPs"/>
    <property type="match status" value="1"/>
</dbReference>
<feature type="short sequence motif" description="'HIGH' region" evidence="11">
    <location>
        <begin position="16"/>
        <end position="26"/>
    </location>
</feature>
<feature type="domain" description="Glutamyl/glutaminyl-tRNA synthetase class Ib catalytic" evidence="12">
    <location>
        <begin position="9"/>
        <end position="331"/>
    </location>
</feature>
<dbReference type="HAMAP" id="MF_00022">
    <property type="entry name" value="Glu_tRNA_synth_type1"/>
    <property type="match status" value="1"/>
</dbReference>
<evidence type="ECO:0000313" key="14">
    <source>
        <dbReference type="EMBL" id="GAW73187.1"/>
    </source>
</evidence>
<evidence type="ECO:0000313" key="15">
    <source>
        <dbReference type="EMBL" id="TDG94951.1"/>
    </source>
</evidence>
<dbReference type="GO" id="GO:0000049">
    <property type="term" value="F:tRNA binding"/>
    <property type="evidence" value="ECO:0007669"/>
    <property type="project" value="InterPro"/>
</dbReference>
<name>A0A224V7R7_9LACO</name>
<dbReference type="RefSeq" id="WP_057962092.1">
    <property type="nucleotide sequence ID" value="NZ_BAAAXO010000027.1"/>
</dbReference>
<dbReference type="InterPro" id="IPR001412">
    <property type="entry name" value="aa-tRNA-synth_I_CS"/>
</dbReference>
<evidence type="ECO:0000256" key="9">
    <source>
        <dbReference type="ARBA" id="ARBA00023146"/>
    </source>
</evidence>
<dbReference type="PANTHER" id="PTHR43311:SF2">
    <property type="entry name" value="GLUTAMATE--TRNA LIGASE, MITOCHONDRIAL-RELATED"/>
    <property type="match status" value="1"/>
</dbReference>
<dbReference type="PANTHER" id="PTHR43311">
    <property type="entry name" value="GLUTAMATE--TRNA LIGASE"/>
    <property type="match status" value="1"/>
</dbReference>
<dbReference type="PRINTS" id="PR00987">
    <property type="entry name" value="TRNASYNTHGLU"/>
</dbReference>
<dbReference type="EC" id="6.1.1.17" evidence="11"/>
<dbReference type="OrthoDB" id="9807503at2"/>
<dbReference type="NCBIfam" id="TIGR00464">
    <property type="entry name" value="gltX_bact"/>
    <property type="match status" value="1"/>
</dbReference>
<evidence type="ECO:0000256" key="8">
    <source>
        <dbReference type="ARBA" id="ARBA00022917"/>
    </source>
</evidence>
<dbReference type="InterPro" id="IPR000924">
    <property type="entry name" value="Glu/Gln-tRNA-synth"/>
</dbReference>
<protein>
    <recommendedName>
        <fullName evidence="11">Glutamate--tRNA ligase</fullName>
        <ecNumber evidence="11">6.1.1.17</ecNumber>
    </recommendedName>
    <alternativeName>
        <fullName evidence="11">Glutamyl-tRNA synthetase</fullName>
        <shortName evidence="11">GluRS</shortName>
    </alternativeName>
</protein>
<dbReference type="GO" id="GO:0006424">
    <property type="term" value="P:glutamyl-tRNA aminoacylation"/>
    <property type="evidence" value="ECO:0007669"/>
    <property type="project" value="UniProtKB-UniRule"/>
</dbReference>
<comment type="function">
    <text evidence="11">Catalyzes the attachment of glutamate to tRNA(Glu) in a two-step reaction: glutamate is first activated by ATP to form Glu-AMP and then transferred to the acceptor end of tRNA(Glu).</text>
</comment>
<keyword evidence="9 11" id="KW-0030">Aminoacyl-tRNA synthetase</keyword>
<evidence type="ECO:0000256" key="11">
    <source>
        <dbReference type="HAMAP-Rule" id="MF_00022"/>
    </source>
</evidence>
<dbReference type="GO" id="GO:0005829">
    <property type="term" value="C:cytosol"/>
    <property type="evidence" value="ECO:0007669"/>
    <property type="project" value="TreeGrafter"/>
</dbReference>
<feature type="domain" description="Aminoacyl-tRNA synthetase class I anticodon-binding" evidence="13">
    <location>
        <begin position="361"/>
        <end position="488"/>
    </location>
</feature>
<evidence type="ECO:0000256" key="7">
    <source>
        <dbReference type="ARBA" id="ARBA00022840"/>
    </source>
</evidence>
<organism evidence="14 16">
    <name type="scientific">Lentilactobacillus parakefiri</name>
    <dbReference type="NCBI Taxonomy" id="152332"/>
    <lineage>
        <taxon>Bacteria</taxon>
        <taxon>Bacillati</taxon>
        <taxon>Bacillota</taxon>
        <taxon>Bacilli</taxon>
        <taxon>Lactobacillales</taxon>
        <taxon>Lactobacillaceae</taxon>
        <taxon>Lentilactobacillus</taxon>
    </lineage>
</organism>
<reference evidence="15 17" key="2">
    <citation type="journal article" date="2019" name="Appl. Microbiol. Biotechnol.">
        <title>Uncovering carbohydrate metabolism through a genotype-phenotype association study of 56 lactic acid bacteria genomes.</title>
        <authorList>
            <person name="Buron-Moles G."/>
            <person name="Chailyan A."/>
            <person name="Dolejs I."/>
            <person name="Forster J."/>
            <person name="Miks M.H."/>
        </authorList>
    </citation>
    <scope>NUCLEOTIDE SEQUENCE [LARGE SCALE GENOMIC DNA]</scope>
    <source>
        <strain evidence="15 17">DSM 10551</strain>
    </source>
</reference>
<evidence type="ECO:0000256" key="5">
    <source>
        <dbReference type="ARBA" id="ARBA00022598"/>
    </source>
</evidence>
<keyword evidence="6 11" id="KW-0547">Nucleotide-binding</keyword>
<evidence type="ECO:0000259" key="13">
    <source>
        <dbReference type="Pfam" id="PF19269"/>
    </source>
</evidence>
<accession>A0A224V7R7</accession>
<dbReference type="InterPro" id="IPR014729">
    <property type="entry name" value="Rossmann-like_a/b/a_fold"/>
</dbReference>
<comment type="subunit">
    <text evidence="3 11">Monomer.</text>
</comment>
<keyword evidence="5 11" id="KW-0436">Ligase</keyword>
<reference evidence="15" key="3">
    <citation type="submission" date="2019-02" db="EMBL/GenBank/DDBJ databases">
        <authorList>
            <person name="Buron G."/>
            <person name="Chaylann A."/>
            <person name="Dolejs I."/>
            <person name="Forster J."/>
            <person name="Miks M.H."/>
        </authorList>
    </citation>
    <scope>NUCLEOTIDE SEQUENCE</scope>
    <source>
        <strain evidence="15">DSM 10551</strain>
    </source>
</reference>
<dbReference type="InterPro" id="IPR049940">
    <property type="entry name" value="GluQ/Sye"/>
</dbReference>
<dbReference type="InterPro" id="IPR004527">
    <property type="entry name" value="Glu-tRNA-ligase_bac/mito"/>
</dbReference>
<dbReference type="Pfam" id="PF00749">
    <property type="entry name" value="tRNA-synt_1c"/>
    <property type="match status" value="1"/>
</dbReference>
<dbReference type="FunFam" id="3.40.50.620:FF:000007">
    <property type="entry name" value="Glutamate--tRNA ligase"/>
    <property type="match status" value="1"/>
</dbReference>
<evidence type="ECO:0000256" key="1">
    <source>
        <dbReference type="ARBA" id="ARBA00004496"/>
    </source>
</evidence>
<evidence type="ECO:0000259" key="12">
    <source>
        <dbReference type="Pfam" id="PF00749"/>
    </source>
</evidence>
<evidence type="ECO:0000256" key="3">
    <source>
        <dbReference type="ARBA" id="ARBA00011245"/>
    </source>
</evidence>
<evidence type="ECO:0000256" key="6">
    <source>
        <dbReference type="ARBA" id="ARBA00022741"/>
    </source>
</evidence>
<dbReference type="EMBL" id="PUFL01000006">
    <property type="protein sequence ID" value="TDG94951.1"/>
    <property type="molecule type" value="Genomic_DNA"/>
</dbReference>